<dbReference type="SUPFAM" id="SSF53098">
    <property type="entry name" value="Ribonuclease H-like"/>
    <property type="match status" value="1"/>
</dbReference>
<organism evidence="2">
    <name type="scientific">Darwinula stevensoni</name>
    <dbReference type="NCBI Taxonomy" id="69355"/>
    <lineage>
        <taxon>Eukaryota</taxon>
        <taxon>Metazoa</taxon>
        <taxon>Ecdysozoa</taxon>
        <taxon>Arthropoda</taxon>
        <taxon>Crustacea</taxon>
        <taxon>Oligostraca</taxon>
        <taxon>Ostracoda</taxon>
        <taxon>Podocopa</taxon>
        <taxon>Podocopida</taxon>
        <taxon>Darwinulocopina</taxon>
        <taxon>Darwinuloidea</taxon>
        <taxon>Darwinulidae</taxon>
        <taxon>Darwinula</taxon>
    </lineage>
</organism>
<dbReference type="InterPro" id="IPR012337">
    <property type="entry name" value="RNaseH-like_sf"/>
</dbReference>
<sequence>MRMAMGIITTQRFLAPMQPNMIITSPVRELLVLSELQCGMACKQNPKCFSNSVTQASGTFLCRFGYRFDEPRTADAGSKFFYRDVPIPTGYSIVPGTRSYVKMTMTSINAIVAATACQNENAQLASSNNAAVNSYVRQLRQSVSPGSYIWVGGQSVTSTYYWVYPDDGKLIVRLLALKELSKRHTGASMKAIIGTVLEEYELCEVNLYTVTTDNAPNTVKAVELLGEDDEAVSENHSIESDAALDRPEDFLQTCILVSCLSEPFDAQLAIKVHSMTG</sequence>
<accession>A0A7R9ABT7</accession>
<dbReference type="EMBL" id="CAJPEV010003427">
    <property type="protein sequence ID" value="CAG0899733.1"/>
    <property type="molecule type" value="Genomic_DNA"/>
</dbReference>
<dbReference type="OrthoDB" id="8006782at2759"/>
<reference evidence="2" key="1">
    <citation type="submission" date="2020-11" db="EMBL/GenBank/DDBJ databases">
        <authorList>
            <person name="Tran Van P."/>
        </authorList>
    </citation>
    <scope>NUCLEOTIDE SEQUENCE</scope>
</reference>
<proteinExistence type="predicted"/>
<dbReference type="Proteomes" id="UP000677054">
    <property type="component" value="Unassembled WGS sequence"/>
</dbReference>
<dbReference type="SUPFAM" id="SSF56436">
    <property type="entry name" value="C-type lectin-like"/>
    <property type="match status" value="1"/>
</dbReference>
<feature type="domain" description="C-type lectin" evidence="1">
    <location>
        <begin position="113"/>
        <end position="169"/>
    </location>
</feature>
<evidence type="ECO:0000313" key="3">
    <source>
        <dbReference type="Proteomes" id="UP000677054"/>
    </source>
</evidence>
<name>A0A7R9ABT7_9CRUS</name>
<dbReference type="InterPro" id="IPR016186">
    <property type="entry name" value="C-type_lectin-like/link_sf"/>
</dbReference>
<dbReference type="AlphaFoldDB" id="A0A7R9ABT7"/>
<dbReference type="EMBL" id="LR902944">
    <property type="protein sequence ID" value="CAD7251290.1"/>
    <property type="molecule type" value="Genomic_DNA"/>
</dbReference>
<dbReference type="CDD" id="cd00037">
    <property type="entry name" value="CLECT"/>
    <property type="match status" value="1"/>
</dbReference>
<keyword evidence="3" id="KW-1185">Reference proteome</keyword>
<evidence type="ECO:0000259" key="1">
    <source>
        <dbReference type="Pfam" id="PF00059"/>
    </source>
</evidence>
<dbReference type="InterPro" id="IPR016187">
    <property type="entry name" value="CTDL_fold"/>
</dbReference>
<gene>
    <name evidence="2" type="ORF">DSTB1V02_LOCUS11057</name>
</gene>
<evidence type="ECO:0000313" key="2">
    <source>
        <dbReference type="EMBL" id="CAD7251290.1"/>
    </source>
</evidence>
<dbReference type="Pfam" id="PF00059">
    <property type="entry name" value="Lectin_C"/>
    <property type="match status" value="1"/>
</dbReference>
<dbReference type="InterPro" id="IPR001304">
    <property type="entry name" value="C-type_lectin-like"/>
</dbReference>
<protein>
    <recommendedName>
        <fullName evidence="1">C-type lectin domain-containing protein</fullName>
    </recommendedName>
</protein>
<dbReference type="Gene3D" id="3.10.100.10">
    <property type="entry name" value="Mannose-Binding Protein A, subunit A"/>
    <property type="match status" value="1"/>
</dbReference>